<reference evidence="1 2" key="1">
    <citation type="journal article" date="2019" name="Environ. Microbiol.">
        <title>The phytopathogenic nature of Dickeya aquatica 174/2 and the dynamic early evolution of Dickeya pathogenicity.</title>
        <authorList>
            <person name="Duprey A."/>
            <person name="Taib N."/>
            <person name="Leonard S."/>
            <person name="Garin T."/>
            <person name="Flandrois J.P."/>
            <person name="Nasser W."/>
            <person name="Brochier-Armanet C."/>
            <person name="Reverchon S."/>
        </authorList>
    </citation>
    <scope>NUCLEOTIDE SEQUENCE [LARGE SCALE GENOMIC DNA]</scope>
    <source>
        <strain evidence="1 2">NCPPB 569</strain>
    </source>
</reference>
<dbReference type="InterPro" id="IPR012349">
    <property type="entry name" value="Split_barrel_FMN-bd"/>
</dbReference>
<dbReference type="RefSeq" id="WP_042868855.1">
    <property type="nucleotide sequence ID" value="NZ_CM001975.1"/>
</dbReference>
<dbReference type="KEGG" id="dic:Dpoa569_0003130"/>
<dbReference type="AlphaFoldDB" id="A0A5B8HPX3"/>
<gene>
    <name evidence="1" type="ORF">Dpoa569_0003130</name>
</gene>
<dbReference type="Gene3D" id="2.30.110.10">
    <property type="entry name" value="Electron Transport, Fmn-binding Protein, Chain A"/>
    <property type="match status" value="1"/>
</dbReference>
<accession>A0A5B8HPX3</accession>
<evidence type="ECO:0000313" key="1">
    <source>
        <dbReference type="EMBL" id="QDX31145.1"/>
    </source>
</evidence>
<sequence>MSLLTTYLGKQVLGVLACYQQGNVVIHICGVYPRADNSLRVFFPKGHELTAGDLATVHLDNRTGVDEFDANISVYRASYKGRVVSVDEDWVILAPRECLLLHGFTPVVDIREPGYVFPTDNRPERPVPFTSMTALPDTERKDFTNKVGVLVTMAEQQPHTTVLAFLSSVEDDIFLITFPETFKSKLLKRNPHCFFAMDERSHYTFERSIEWNYTLIEGDAHLIDPATPLFEEVRHAFINKNPWEMAFFLRPNLEMYHIKSRQLVCPGSRQPINEA</sequence>
<name>A0A5B8HPX3_9GAMM</name>
<protein>
    <recommendedName>
        <fullName evidence="3">Pyridoxamine 5'-phosphate oxidase family protein</fullName>
    </recommendedName>
</protein>
<evidence type="ECO:0008006" key="3">
    <source>
        <dbReference type="Google" id="ProtNLM"/>
    </source>
</evidence>
<dbReference type="OrthoDB" id="8582954at2"/>
<dbReference type="STRING" id="568768.GCA_000406125_00817"/>
<dbReference type="Proteomes" id="UP000320591">
    <property type="component" value="Chromosome"/>
</dbReference>
<keyword evidence="2" id="KW-1185">Reference proteome</keyword>
<proteinExistence type="predicted"/>
<evidence type="ECO:0000313" key="2">
    <source>
        <dbReference type="Proteomes" id="UP000320591"/>
    </source>
</evidence>
<dbReference type="SUPFAM" id="SSF50475">
    <property type="entry name" value="FMN-binding split barrel"/>
    <property type="match status" value="1"/>
</dbReference>
<organism evidence="1 2">
    <name type="scientific">Dickeya poaceiphila</name>
    <dbReference type="NCBI Taxonomy" id="568768"/>
    <lineage>
        <taxon>Bacteria</taxon>
        <taxon>Pseudomonadati</taxon>
        <taxon>Pseudomonadota</taxon>
        <taxon>Gammaproteobacteria</taxon>
        <taxon>Enterobacterales</taxon>
        <taxon>Pectobacteriaceae</taxon>
        <taxon>Dickeya</taxon>
    </lineage>
</organism>
<dbReference type="EMBL" id="CP042220">
    <property type="protein sequence ID" value="QDX31145.1"/>
    <property type="molecule type" value="Genomic_DNA"/>
</dbReference>